<reference evidence="2" key="1">
    <citation type="submission" date="2019-02" db="EMBL/GenBank/DDBJ databases">
        <authorList>
            <person name="Gruber-Vodicka R. H."/>
            <person name="Seah K. B. B."/>
        </authorList>
    </citation>
    <scope>NUCLEOTIDE SEQUENCE</scope>
    <source>
        <strain evidence="2">BECK_DK161</strain>
    </source>
</reference>
<dbReference type="PANTHER" id="PTHR32182:SF22">
    <property type="entry name" value="ATP-DEPENDENT ENDONUCLEASE, OLD FAMILY-RELATED"/>
    <property type="match status" value="1"/>
</dbReference>
<proteinExistence type="predicted"/>
<name>A0A450S2P0_9GAMM</name>
<dbReference type="AlphaFoldDB" id="A0A450S2P0"/>
<evidence type="ECO:0000313" key="2">
    <source>
        <dbReference type="EMBL" id="VFJ45919.1"/>
    </source>
</evidence>
<sequence>MSKLESLSVSGFKSIRELKSPSRPLSISTIIPRPSGFPLSALNVLIGANGAGKSNFMSLFRLLDAMAGQRLQLFVQQQGGPDALLHFGRGTTERIHAEFHFGLNNIYEFDLIPTTDNRLLFDKEICLSKGLSLMTRMGDPVSLGSGHAESRLWEAEDDFSAHVRKSVSQWRVWHFHDTGETARMKRIHPTNDNLLLKTDGANLAPYLRMLRREHEAYYERIVSTIRLVAPFFGDFLHRPGEPEHIQLEWTQAGNPDTPFKAHVLSDGTLRFMCLATLLLQPTELLPSTILIDEPELGLHPYAISVLAGIFRQVAEERQLIVSTQSVELVNELEPEDIIVVDQEDGASTFRRFDSEELAGWLEEYALGELWKMNVLGGRP</sequence>
<dbReference type="PANTHER" id="PTHR32182">
    <property type="entry name" value="DNA REPLICATION AND REPAIR PROTEIN RECF"/>
    <property type="match status" value="1"/>
</dbReference>
<dbReference type="GO" id="GO:0005524">
    <property type="term" value="F:ATP binding"/>
    <property type="evidence" value="ECO:0007669"/>
    <property type="project" value="InterPro"/>
</dbReference>
<dbReference type="Pfam" id="PF13304">
    <property type="entry name" value="AAA_21"/>
    <property type="match status" value="2"/>
</dbReference>
<dbReference type="Gene3D" id="3.40.50.300">
    <property type="entry name" value="P-loop containing nucleotide triphosphate hydrolases"/>
    <property type="match status" value="1"/>
</dbReference>
<dbReference type="PIRSF" id="PIRSF029347">
    <property type="entry name" value="RecF"/>
    <property type="match status" value="1"/>
</dbReference>
<dbReference type="SUPFAM" id="SSF52540">
    <property type="entry name" value="P-loop containing nucleoside triphosphate hydrolases"/>
    <property type="match status" value="1"/>
</dbReference>
<dbReference type="GO" id="GO:0006302">
    <property type="term" value="P:double-strand break repair"/>
    <property type="evidence" value="ECO:0007669"/>
    <property type="project" value="TreeGrafter"/>
</dbReference>
<dbReference type="InterPro" id="IPR014555">
    <property type="entry name" value="RecF-like"/>
</dbReference>
<gene>
    <name evidence="2" type="ORF">BECKDK2373C_GA0170839_101321</name>
</gene>
<dbReference type="GO" id="GO:0000731">
    <property type="term" value="P:DNA synthesis involved in DNA repair"/>
    <property type="evidence" value="ECO:0007669"/>
    <property type="project" value="TreeGrafter"/>
</dbReference>
<dbReference type="EMBL" id="CAADEY010000013">
    <property type="protein sequence ID" value="VFJ45919.1"/>
    <property type="molecule type" value="Genomic_DNA"/>
</dbReference>
<evidence type="ECO:0000259" key="1">
    <source>
        <dbReference type="Pfam" id="PF13304"/>
    </source>
</evidence>
<dbReference type="GO" id="GO:0016887">
    <property type="term" value="F:ATP hydrolysis activity"/>
    <property type="evidence" value="ECO:0007669"/>
    <property type="project" value="InterPro"/>
</dbReference>
<protein>
    <submittedName>
        <fullName evidence="2">Predicted ATPase</fullName>
    </submittedName>
</protein>
<feature type="domain" description="ATPase AAA-type core" evidence="1">
    <location>
        <begin position="42"/>
        <end position="102"/>
    </location>
</feature>
<dbReference type="InterPro" id="IPR003959">
    <property type="entry name" value="ATPase_AAA_core"/>
</dbReference>
<accession>A0A450S2P0</accession>
<dbReference type="InterPro" id="IPR027417">
    <property type="entry name" value="P-loop_NTPase"/>
</dbReference>
<feature type="domain" description="ATPase AAA-type core" evidence="1">
    <location>
        <begin position="209"/>
        <end position="330"/>
    </location>
</feature>
<organism evidence="2">
    <name type="scientific">Candidatus Kentrum sp. DK</name>
    <dbReference type="NCBI Taxonomy" id="2126562"/>
    <lineage>
        <taxon>Bacteria</taxon>
        <taxon>Pseudomonadati</taxon>
        <taxon>Pseudomonadota</taxon>
        <taxon>Gammaproteobacteria</taxon>
        <taxon>Candidatus Kentrum</taxon>
    </lineage>
</organism>